<evidence type="ECO:0000256" key="5">
    <source>
        <dbReference type="ARBA" id="ARBA00022741"/>
    </source>
</evidence>
<dbReference type="OrthoDB" id="9803907at2"/>
<dbReference type="UniPathway" id="UPA00142">
    <property type="reaction ID" value="UER00209"/>
</dbReference>
<dbReference type="AlphaFoldDB" id="A0A4R6UH14"/>
<dbReference type="NCBIfam" id="TIGR01434">
    <property type="entry name" value="glu_cys_ligase"/>
    <property type="match status" value="1"/>
</dbReference>
<evidence type="ECO:0000256" key="8">
    <source>
        <dbReference type="HAMAP-Rule" id="MF_00578"/>
    </source>
</evidence>
<dbReference type="SUPFAM" id="SSF55931">
    <property type="entry name" value="Glutamine synthetase/guanido kinase"/>
    <property type="match status" value="1"/>
</dbReference>
<dbReference type="EMBL" id="SNYM01000024">
    <property type="protein sequence ID" value="TDQ44569.1"/>
    <property type="molecule type" value="Genomic_DNA"/>
</dbReference>
<keyword evidence="3 8" id="KW-0436">Ligase</keyword>
<dbReference type="GO" id="GO:0005524">
    <property type="term" value="F:ATP binding"/>
    <property type="evidence" value="ECO:0007669"/>
    <property type="project" value="UniProtKB-KW"/>
</dbReference>
<dbReference type="InterPro" id="IPR007370">
    <property type="entry name" value="Glu_cys_ligase"/>
</dbReference>
<dbReference type="Pfam" id="PF04262">
    <property type="entry name" value="Glu_cys_ligase"/>
    <property type="match status" value="1"/>
</dbReference>
<dbReference type="PANTHER" id="PTHR38761:SF1">
    <property type="entry name" value="GLUTAMATE--CYSTEINE LIGASE"/>
    <property type="match status" value="1"/>
</dbReference>
<dbReference type="Proteomes" id="UP000295375">
    <property type="component" value="Unassembled WGS sequence"/>
</dbReference>
<gene>
    <name evidence="8" type="primary">gshA</name>
    <name evidence="11" type="ORF">EV696_12451</name>
</gene>
<comment type="caution">
    <text evidence="11">The sequence shown here is derived from an EMBL/GenBank/DDBJ whole genome shotgun (WGS) entry which is preliminary data.</text>
</comment>
<comment type="pathway">
    <text evidence="1 8 9">Sulfur metabolism; glutathione biosynthesis; glutathione from L-cysteine and L-glutamate: step 1/2.</text>
</comment>
<evidence type="ECO:0000256" key="3">
    <source>
        <dbReference type="ARBA" id="ARBA00022598"/>
    </source>
</evidence>
<evidence type="ECO:0000256" key="2">
    <source>
        <dbReference type="ARBA" id="ARBA00008772"/>
    </source>
</evidence>
<comment type="catalytic activity">
    <reaction evidence="7 8 9">
        <text>L-cysteine + L-glutamate + ATP = gamma-L-glutamyl-L-cysteine + ADP + phosphate + H(+)</text>
        <dbReference type="Rhea" id="RHEA:13285"/>
        <dbReference type="ChEBI" id="CHEBI:15378"/>
        <dbReference type="ChEBI" id="CHEBI:29985"/>
        <dbReference type="ChEBI" id="CHEBI:30616"/>
        <dbReference type="ChEBI" id="CHEBI:35235"/>
        <dbReference type="ChEBI" id="CHEBI:43474"/>
        <dbReference type="ChEBI" id="CHEBI:58173"/>
        <dbReference type="ChEBI" id="CHEBI:456216"/>
        <dbReference type="EC" id="6.3.2.2"/>
    </reaction>
</comment>
<accession>A0A4R6UH14</accession>
<dbReference type="GO" id="GO:0006750">
    <property type="term" value="P:glutathione biosynthetic process"/>
    <property type="evidence" value="ECO:0007669"/>
    <property type="project" value="UniProtKB-UniRule"/>
</dbReference>
<dbReference type="EC" id="6.3.2.2" evidence="8"/>
<keyword evidence="6 8" id="KW-0067">ATP-binding</keyword>
<comment type="similarity">
    <text evidence="2 8">Belongs to the glutamate--cysteine ligase type 1 family. Type 1 subfamily.</text>
</comment>
<evidence type="ECO:0000256" key="9">
    <source>
        <dbReference type="RuleBase" id="RU004391"/>
    </source>
</evidence>
<evidence type="ECO:0000313" key="11">
    <source>
        <dbReference type="EMBL" id="TDQ44569.1"/>
    </source>
</evidence>
<evidence type="ECO:0000256" key="7">
    <source>
        <dbReference type="ARBA" id="ARBA00048819"/>
    </source>
</evidence>
<dbReference type="RefSeq" id="WP_133593241.1">
    <property type="nucleotide sequence ID" value="NZ_CP037953.1"/>
</dbReference>
<dbReference type="GO" id="GO:0005829">
    <property type="term" value="C:cytosol"/>
    <property type="evidence" value="ECO:0007669"/>
    <property type="project" value="TreeGrafter"/>
</dbReference>
<feature type="domain" description="Glutamate--cysteine ligase" evidence="10">
    <location>
        <begin position="11"/>
        <end position="382"/>
    </location>
</feature>
<organism evidence="11 12">
    <name type="scientific">Permianibacter aggregans</name>
    <dbReference type="NCBI Taxonomy" id="1510150"/>
    <lineage>
        <taxon>Bacteria</taxon>
        <taxon>Pseudomonadati</taxon>
        <taxon>Pseudomonadota</taxon>
        <taxon>Gammaproteobacteria</taxon>
        <taxon>Pseudomonadales</taxon>
        <taxon>Pseudomonadaceae</taxon>
        <taxon>Permianibacter</taxon>
    </lineage>
</organism>
<sequence length="520" mass="59486">MLKFTCCNAVQALGCKEKSSLLTGIKRGIERETLRVTGNGELAQTPHPSSLGSKLTHPFITTDYAEALLEFITPASSEFSQPLEFLTKIHQFVARRIGDELMWSTSMPCMLGDEKLIQIADYGSSNSGKMKYVYREGLGHRYGRQMQTIAGVHYNWSLPEEFWQWLQQSCGHKGSLRSFKDERYFALIRNYQRYSWLIPYLFGASPAVCRSFLKDGKLELKELSPRSLYGEYATSLRMSDIGYQNNAQAGINIRFDNLNSYLDGMEHAIRTPDPYYENIGVVVDGHWKQLNGNLLQVENEFYSGIRPKHTPVLGMRPSKSLRLHGVEYIEVRLFDIDAFSPIGINEDMMRFADVLLLMCLFRESPPISPREDAENKENKRRVVLNGRHPELSLLVYNKEQPFKDVALELFDDMKAFADLLDTAYGGKAYQQSLADLRERVLDPEKTPSARLLREAMEVGGFFRYALGLAKQHRDTILSLPIDEVFERRAEQLAIESLADQKAMEMGDTLTFAEYVDRYYA</sequence>
<name>A0A4R6UH14_9GAMM</name>
<evidence type="ECO:0000313" key="12">
    <source>
        <dbReference type="Proteomes" id="UP000295375"/>
    </source>
</evidence>
<dbReference type="GO" id="GO:0046872">
    <property type="term" value="F:metal ion binding"/>
    <property type="evidence" value="ECO:0007669"/>
    <property type="project" value="TreeGrafter"/>
</dbReference>
<keyword evidence="4 8" id="KW-0317">Glutathione biosynthesis</keyword>
<dbReference type="HAMAP" id="MF_00578">
    <property type="entry name" value="Glu_cys_ligase"/>
    <property type="match status" value="1"/>
</dbReference>
<evidence type="ECO:0000259" key="10">
    <source>
        <dbReference type="Pfam" id="PF04262"/>
    </source>
</evidence>
<dbReference type="Gene3D" id="3.30.590.20">
    <property type="match status" value="1"/>
</dbReference>
<dbReference type="GO" id="GO:0004357">
    <property type="term" value="F:glutamate-cysteine ligase activity"/>
    <property type="evidence" value="ECO:0007669"/>
    <property type="project" value="UniProtKB-UniRule"/>
</dbReference>
<protein>
    <recommendedName>
        <fullName evidence="8">Glutamate--cysteine ligase</fullName>
        <ecNumber evidence="8">6.3.2.2</ecNumber>
    </recommendedName>
    <alternativeName>
        <fullName evidence="8">Gamma-ECS</fullName>
        <shortName evidence="8">GCS</shortName>
    </alternativeName>
    <alternativeName>
        <fullName evidence="8">Gamma-glutamylcysteine synthetase</fullName>
    </alternativeName>
</protein>
<evidence type="ECO:0000256" key="4">
    <source>
        <dbReference type="ARBA" id="ARBA00022684"/>
    </source>
</evidence>
<proteinExistence type="inferred from homology"/>
<keyword evidence="12" id="KW-1185">Reference proteome</keyword>
<keyword evidence="5 8" id="KW-0547">Nucleotide-binding</keyword>
<reference evidence="11 12" key="1">
    <citation type="submission" date="2019-03" db="EMBL/GenBank/DDBJ databases">
        <title>Genomic Encyclopedia of Type Strains, Phase IV (KMG-IV): sequencing the most valuable type-strain genomes for metagenomic binning, comparative biology and taxonomic classification.</title>
        <authorList>
            <person name="Goeker M."/>
        </authorList>
    </citation>
    <scope>NUCLEOTIDE SEQUENCE [LARGE SCALE GENOMIC DNA]</scope>
    <source>
        <strain evidence="11 12">DSM 103792</strain>
    </source>
</reference>
<evidence type="ECO:0000256" key="6">
    <source>
        <dbReference type="ARBA" id="ARBA00022840"/>
    </source>
</evidence>
<dbReference type="InterPro" id="IPR006334">
    <property type="entry name" value="Glut_cys_ligase"/>
</dbReference>
<evidence type="ECO:0000256" key="1">
    <source>
        <dbReference type="ARBA" id="ARBA00005006"/>
    </source>
</evidence>
<dbReference type="InterPro" id="IPR014746">
    <property type="entry name" value="Gln_synth/guanido_kin_cat_dom"/>
</dbReference>
<dbReference type="PANTHER" id="PTHR38761">
    <property type="entry name" value="GLUTAMATE--CYSTEINE LIGASE"/>
    <property type="match status" value="1"/>
</dbReference>